<gene>
    <name evidence="1" type="ORF">F5613_001278</name>
</gene>
<organism evidence="1 2">
    <name type="scientific">Macellibacteroides fermentans</name>
    <dbReference type="NCBI Taxonomy" id="879969"/>
    <lineage>
        <taxon>Bacteria</taxon>
        <taxon>Pseudomonadati</taxon>
        <taxon>Bacteroidota</taxon>
        <taxon>Bacteroidia</taxon>
        <taxon>Bacteroidales</taxon>
        <taxon>Porphyromonadaceae</taxon>
        <taxon>Macellibacteroides</taxon>
    </lineage>
</organism>
<sequence>MHNNMKRASMKLLMPAMPSLLKFYSYEIILF</sequence>
<dbReference type="AlphaFoldDB" id="A0A8E1ZWS4"/>
<name>A0A8E1ZWS4_9PORP</name>
<protein>
    <submittedName>
        <fullName evidence="1">Uncharacterized protein</fullName>
    </submittedName>
</protein>
<evidence type="ECO:0000313" key="2">
    <source>
        <dbReference type="Proteomes" id="UP000574332"/>
    </source>
</evidence>
<dbReference type="EMBL" id="JACCCY010000002">
    <property type="protein sequence ID" value="NYI49200.1"/>
    <property type="molecule type" value="Genomic_DNA"/>
</dbReference>
<proteinExistence type="predicted"/>
<dbReference type="Proteomes" id="UP000574332">
    <property type="component" value="Unassembled WGS sequence"/>
</dbReference>
<evidence type="ECO:0000313" key="1">
    <source>
        <dbReference type="EMBL" id="NYI49200.1"/>
    </source>
</evidence>
<reference evidence="1 2" key="1">
    <citation type="submission" date="2020-07" db="EMBL/GenBank/DDBJ databases">
        <title>Genomic Encyclopedia of Type Strains, Phase IV (KMG-IV): sequencing the most valuable type-strain genomes for metagenomic binning, comparative biology and taxonomic classification.</title>
        <authorList>
            <person name="Goeker M."/>
        </authorList>
    </citation>
    <scope>NUCLEOTIDE SEQUENCE [LARGE SCALE GENOMIC DNA]</scope>
    <source>
        <strain evidence="1 2">DSM 23697</strain>
    </source>
</reference>
<keyword evidence="2" id="KW-1185">Reference proteome</keyword>
<accession>A0A8E1ZWS4</accession>
<comment type="caution">
    <text evidence="1">The sequence shown here is derived from an EMBL/GenBank/DDBJ whole genome shotgun (WGS) entry which is preliminary data.</text>
</comment>